<feature type="transmembrane region" description="Helical" evidence="17">
    <location>
        <begin position="343"/>
        <end position="364"/>
    </location>
</feature>
<evidence type="ECO:0000256" key="7">
    <source>
        <dbReference type="ARBA" id="ARBA00022660"/>
    </source>
</evidence>
<keyword evidence="13 17" id="KW-0472">Membrane</keyword>
<evidence type="ECO:0000256" key="1">
    <source>
        <dbReference type="ARBA" id="ARBA00002444"/>
    </source>
</evidence>
<dbReference type="PIRSF" id="PIRSF038885">
    <property type="entry name" value="COB"/>
    <property type="match status" value="1"/>
</dbReference>
<dbReference type="PROSITE" id="PS51002">
    <property type="entry name" value="CYTB_NTER"/>
    <property type="match status" value="1"/>
</dbReference>
<feature type="transmembrane region" description="Helical" evidence="17">
    <location>
        <begin position="132"/>
        <end position="155"/>
    </location>
</feature>
<keyword evidence="5 16" id="KW-0813">Transport</keyword>
<evidence type="ECO:0000256" key="12">
    <source>
        <dbReference type="ARBA" id="ARBA00023004"/>
    </source>
</evidence>
<dbReference type="EMBL" id="BJYF01000032">
    <property type="protein sequence ID" value="GEN61328.1"/>
    <property type="molecule type" value="Genomic_DNA"/>
</dbReference>
<dbReference type="InterPro" id="IPR005797">
    <property type="entry name" value="Cyt_b/b6_N"/>
</dbReference>
<comment type="cofactor">
    <cofactor evidence="16">
        <name>heme b</name>
        <dbReference type="ChEBI" id="CHEBI:60344"/>
    </cofactor>
    <text evidence="16">Binds 2 heme groups non-covalently.</text>
</comment>
<keyword evidence="12 15" id="KW-0408">Iron</keyword>
<dbReference type="OrthoDB" id="9804503at2"/>
<dbReference type="InterPro" id="IPR048259">
    <property type="entry name" value="Cytochrome_b_N_euk/bac"/>
</dbReference>
<evidence type="ECO:0000256" key="4">
    <source>
        <dbReference type="ARBA" id="ARBA00013531"/>
    </source>
</evidence>
<comment type="cofactor">
    <cofactor evidence="15">
        <name>heme</name>
        <dbReference type="ChEBI" id="CHEBI:30413"/>
    </cofactor>
    <text evidence="15">Binds 2 heme groups non-covalently.</text>
</comment>
<evidence type="ECO:0000256" key="10">
    <source>
        <dbReference type="ARBA" id="ARBA00022982"/>
    </source>
</evidence>
<dbReference type="InterPro" id="IPR016174">
    <property type="entry name" value="Di-haem_cyt_TM"/>
</dbReference>
<comment type="caution">
    <text evidence="20">The sequence shown here is derived from an EMBL/GenBank/DDBJ whole genome shotgun (WGS) entry which is preliminary data.</text>
</comment>
<feature type="binding site" description="axial binding residue" evidence="15">
    <location>
        <position position="103"/>
    </location>
    <ligand>
        <name>heme b</name>
        <dbReference type="ChEBI" id="CHEBI:60344"/>
        <label>b562</label>
    </ligand>
    <ligandPart>
        <name>Fe</name>
        <dbReference type="ChEBI" id="CHEBI:18248"/>
    </ligandPart>
</feature>
<evidence type="ECO:0000256" key="11">
    <source>
        <dbReference type="ARBA" id="ARBA00022989"/>
    </source>
</evidence>
<dbReference type="Gene3D" id="1.20.810.10">
    <property type="entry name" value="Cytochrome Bc1 Complex, Chain C"/>
    <property type="match status" value="1"/>
</dbReference>
<keyword evidence="21" id="KW-1185">Reference proteome</keyword>
<evidence type="ECO:0000256" key="17">
    <source>
        <dbReference type="SAM" id="Phobius"/>
    </source>
</evidence>
<dbReference type="GO" id="GO:0046872">
    <property type="term" value="F:metal ion binding"/>
    <property type="evidence" value="ECO:0007669"/>
    <property type="project" value="UniProtKB-KW"/>
</dbReference>
<feature type="binding site" description="axial binding residue" evidence="15">
    <location>
        <position position="117"/>
    </location>
    <ligand>
        <name>heme b</name>
        <dbReference type="ChEBI" id="CHEBI:60344"/>
        <label>b566</label>
    </ligand>
    <ligandPart>
        <name>Fe</name>
        <dbReference type="ChEBI" id="CHEBI:18248"/>
    </ligandPart>
</feature>
<evidence type="ECO:0000256" key="5">
    <source>
        <dbReference type="ARBA" id="ARBA00022448"/>
    </source>
</evidence>
<dbReference type="GO" id="GO:0022904">
    <property type="term" value="P:respiratory electron transport chain"/>
    <property type="evidence" value="ECO:0007669"/>
    <property type="project" value="InterPro"/>
</dbReference>
<dbReference type="GO" id="GO:0016491">
    <property type="term" value="F:oxidoreductase activity"/>
    <property type="evidence" value="ECO:0007669"/>
    <property type="project" value="InterPro"/>
</dbReference>
<organism evidence="20 21">
    <name type="scientific">Acetobacter nitrogenifigens DSM 23921 = NBRC 105050</name>
    <dbReference type="NCBI Taxonomy" id="1120919"/>
    <lineage>
        <taxon>Bacteria</taxon>
        <taxon>Pseudomonadati</taxon>
        <taxon>Pseudomonadota</taxon>
        <taxon>Alphaproteobacteria</taxon>
        <taxon>Acetobacterales</taxon>
        <taxon>Acetobacteraceae</taxon>
        <taxon>Acetobacter</taxon>
    </lineage>
</organism>
<feature type="transmembrane region" description="Helical" evidence="17">
    <location>
        <begin position="254"/>
        <end position="275"/>
    </location>
</feature>
<dbReference type="GO" id="GO:0008121">
    <property type="term" value="F:quinol-cytochrome-c reductase activity"/>
    <property type="evidence" value="ECO:0007669"/>
    <property type="project" value="InterPro"/>
</dbReference>
<evidence type="ECO:0000256" key="16">
    <source>
        <dbReference type="RuleBase" id="RU003385"/>
    </source>
</evidence>
<evidence type="ECO:0000256" key="9">
    <source>
        <dbReference type="ARBA" id="ARBA00022723"/>
    </source>
</evidence>
<name>A0A511XEE8_9PROT</name>
<dbReference type="CDD" id="cd00284">
    <property type="entry name" value="Cytochrome_b_N"/>
    <property type="match status" value="1"/>
</dbReference>
<comment type="subcellular location">
    <subcellularLocation>
        <location evidence="2">Membrane</location>
        <topology evidence="2">Multi-pass membrane protein</topology>
    </subcellularLocation>
</comment>
<feature type="transmembrane region" description="Helical" evidence="17">
    <location>
        <begin position="312"/>
        <end position="331"/>
    </location>
</feature>
<keyword evidence="11 17" id="KW-1133">Transmembrane helix</keyword>
<accession>A0A511XEE8</accession>
<dbReference type="AlphaFoldDB" id="A0A511XEE8"/>
<evidence type="ECO:0000259" key="18">
    <source>
        <dbReference type="PROSITE" id="PS51002"/>
    </source>
</evidence>
<proteinExistence type="inferred from homology"/>
<keyword evidence="9 15" id="KW-0479">Metal-binding</keyword>
<keyword evidence="6 15" id="KW-0349">Heme</keyword>
<gene>
    <name evidence="20" type="ORF">ANI02nite_32120</name>
</gene>
<keyword evidence="10 16" id="KW-0249">Electron transport</keyword>
<comment type="function">
    <text evidence="1 16">Component of the ubiquinol-cytochrome c reductase complex (complex III or cytochrome b-c1 complex), which is a respiratory chain that generates an electrochemical potential coupled to ATP synthesis.</text>
</comment>
<evidence type="ECO:0000256" key="6">
    <source>
        <dbReference type="ARBA" id="ARBA00022617"/>
    </source>
</evidence>
<feature type="domain" description="Cytochrome b/b6 N-terminal region profile" evidence="18">
    <location>
        <begin position="20"/>
        <end position="231"/>
    </location>
</feature>
<feature type="domain" description="Cytochrome b/b6 C-terminal region profile" evidence="19">
    <location>
        <begin position="234"/>
        <end position="404"/>
    </location>
</feature>
<dbReference type="SUPFAM" id="SSF81342">
    <property type="entry name" value="Transmembrane di-heme cytochromes"/>
    <property type="match status" value="1"/>
</dbReference>
<dbReference type="PANTHER" id="PTHR19271:SF16">
    <property type="entry name" value="CYTOCHROME B"/>
    <property type="match status" value="1"/>
</dbReference>
<dbReference type="InterPro" id="IPR036150">
    <property type="entry name" value="Cyt_b/b6_C_sf"/>
</dbReference>
<feature type="transmembrane region" description="Helical" evidence="17">
    <location>
        <begin position="49"/>
        <end position="73"/>
    </location>
</feature>
<dbReference type="STRING" id="1120919.GCA_000429165_03315"/>
<feature type="binding site" description="axial binding residue" evidence="15">
    <location>
        <position position="218"/>
    </location>
    <ligand>
        <name>heme b</name>
        <dbReference type="ChEBI" id="CHEBI:60344"/>
        <label>b566</label>
    </ligand>
    <ligandPart>
        <name>Fe</name>
        <dbReference type="ChEBI" id="CHEBI:18248"/>
    </ligandPart>
</feature>
<feature type="binding site" description="axial binding residue" evidence="15">
    <location>
        <position position="204"/>
    </location>
    <ligand>
        <name>heme b</name>
        <dbReference type="ChEBI" id="CHEBI:60344"/>
        <label>b562</label>
    </ligand>
    <ligandPart>
        <name>Fe</name>
        <dbReference type="ChEBI" id="CHEBI:18248"/>
    </ligandPart>
</feature>
<evidence type="ECO:0000313" key="21">
    <source>
        <dbReference type="Proteomes" id="UP000321635"/>
    </source>
</evidence>
<dbReference type="PROSITE" id="PS51003">
    <property type="entry name" value="CYTB_CTER"/>
    <property type="match status" value="1"/>
</dbReference>
<evidence type="ECO:0000256" key="14">
    <source>
        <dbReference type="PIRSR" id="PIRSR038885-1"/>
    </source>
</evidence>
<evidence type="ECO:0000313" key="20">
    <source>
        <dbReference type="EMBL" id="GEN61328.1"/>
    </source>
</evidence>
<dbReference type="Pfam" id="PF00033">
    <property type="entry name" value="Cytochrome_B"/>
    <property type="match status" value="1"/>
</dbReference>
<feature type="transmembrane region" description="Helical" evidence="17">
    <location>
        <begin position="101"/>
        <end position="120"/>
    </location>
</feature>
<comment type="similarity">
    <text evidence="16">Belongs to the cytochrome b family.</text>
</comment>
<dbReference type="Pfam" id="PF00032">
    <property type="entry name" value="Cytochrom_B_C"/>
    <property type="match status" value="1"/>
</dbReference>
<feature type="transmembrane region" description="Helical" evidence="17">
    <location>
        <begin position="370"/>
        <end position="393"/>
    </location>
</feature>
<evidence type="ECO:0000256" key="8">
    <source>
        <dbReference type="ARBA" id="ARBA00022692"/>
    </source>
</evidence>
<feature type="transmembrane region" description="Helical" evidence="17">
    <location>
        <begin position="201"/>
        <end position="224"/>
    </location>
</feature>
<dbReference type="PANTHER" id="PTHR19271">
    <property type="entry name" value="CYTOCHROME B"/>
    <property type="match status" value="1"/>
</dbReference>
<reference evidence="20 21" key="1">
    <citation type="submission" date="2019-07" db="EMBL/GenBank/DDBJ databases">
        <title>Whole genome shotgun sequence of Acetobacter nitrogenifigens NBRC 105050.</title>
        <authorList>
            <person name="Hosoyama A."/>
            <person name="Uohara A."/>
            <person name="Ohji S."/>
            <person name="Ichikawa N."/>
        </authorList>
    </citation>
    <scope>NUCLEOTIDE SEQUENCE [LARGE SCALE GENOMIC DNA]</scope>
    <source>
        <strain evidence="20 21">NBRC 105050</strain>
    </source>
</reference>
<keyword evidence="8 16" id="KW-0812">Transmembrane</keyword>
<dbReference type="InterPro" id="IPR030689">
    <property type="entry name" value="Cytochrome_b"/>
</dbReference>
<dbReference type="SUPFAM" id="SSF81648">
    <property type="entry name" value="a domain/subunit of cytochrome bc1 complex (Ubiquinol-cytochrome c reductase)"/>
    <property type="match status" value="1"/>
</dbReference>
<evidence type="ECO:0000256" key="13">
    <source>
        <dbReference type="ARBA" id="ARBA00023136"/>
    </source>
</evidence>
<evidence type="ECO:0000259" key="19">
    <source>
        <dbReference type="PROSITE" id="PS51003"/>
    </source>
</evidence>
<comment type="subunit">
    <text evidence="3 16">The main subunits of complex b-c1 are: cytochrome b, cytochrome c1 and the Rieske protein.</text>
</comment>
<dbReference type="InterPro" id="IPR027387">
    <property type="entry name" value="Cytb/b6-like_sf"/>
</dbReference>
<dbReference type="InterPro" id="IPR005798">
    <property type="entry name" value="Cyt_b/b6_C"/>
</dbReference>
<evidence type="ECO:0000256" key="15">
    <source>
        <dbReference type="PIRSR" id="PIRSR038885-2"/>
    </source>
</evidence>
<evidence type="ECO:0000256" key="2">
    <source>
        <dbReference type="ARBA" id="ARBA00004141"/>
    </source>
</evidence>
<feature type="binding site" evidence="14">
    <location>
        <position position="223"/>
    </location>
    <ligand>
        <name>a ubiquinone</name>
        <dbReference type="ChEBI" id="CHEBI:16389"/>
    </ligand>
</feature>
<sequence length="405" mass="43773">MTTAPSDHDTDCSVDHPAGPLGWVDTRLPVVGVFKREYVRFPMPRSLNLLWTVGAMLTVALTLMLLSGLALALHYTPSAADAFASIEEIERRVPGGWLLRSMHMTGASLFVGALYLHLFRGLYYGSYKAPRALLWLIGMTLFAMVLVTAFAGYVLPWGQMSYWGADVAGKAIAAVPGVGPLLERMFLGGDHPGDGTLHRLFVLHFTLAFAVLGVVGLHIAVLHVSGPGTPSGRPPAGPSETLPFHPYFTAKDGLALVVFALAFAAVMFFLPSLIVEPANYRPANPMRTPPNIEPEWYLLPFYGVLQSVPSKLGGLLASVGSILVLFAAPWLDTSPVRSARERPVYRAGMAALVVSFILLGMAGARHVQGVWLYVGQAATLYYFVHFLALMPLVSHREIAAAKRAP</sequence>
<dbReference type="GO" id="GO:0045275">
    <property type="term" value="C:respiratory chain complex III"/>
    <property type="evidence" value="ECO:0007669"/>
    <property type="project" value="InterPro"/>
</dbReference>
<evidence type="ECO:0000256" key="3">
    <source>
        <dbReference type="ARBA" id="ARBA00011649"/>
    </source>
</evidence>
<dbReference type="Proteomes" id="UP000321635">
    <property type="component" value="Unassembled WGS sequence"/>
</dbReference>
<protein>
    <recommendedName>
        <fullName evidence="4 16">Cytochrome b</fullName>
    </recommendedName>
</protein>
<keyword evidence="7 16" id="KW-0679">Respiratory chain</keyword>